<name>A0A9X2X5N7_9HYPH</name>
<dbReference type="InterPro" id="IPR010147">
    <property type="entry name" value="CRISPR-assoc_prot_CasD"/>
</dbReference>
<keyword evidence="3" id="KW-1185">Reference proteome</keyword>
<dbReference type="Pfam" id="PF09704">
    <property type="entry name" value="Cas_Cas5d"/>
    <property type="match status" value="1"/>
</dbReference>
<dbReference type="EMBL" id="JAODNV010000003">
    <property type="protein sequence ID" value="MCT8988854.1"/>
    <property type="molecule type" value="Genomic_DNA"/>
</dbReference>
<dbReference type="Gene3D" id="3.30.70.2660">
    <property type="match status" value="1"/>
</dbReference>
<protein>
    <submittedName>
        <fullName evidence="2">Type I-E CRISPR-associated protein Cas5/CasD</fullName>
    </submittedName>
</protein>
<dbReference type="GO" id="GO:0003723">
    <property type="term" value="F:RNA binding"/>
    <property type="evidence" value="ECO:0007669"/>
    <property type="project" value="InterPro"/>
</dbReference>
<dbReference type="RefSeq" id="WP_261513495.1">
    <property type="nucleotide sequence ID" value="NZ_JAODNV010000003.1"/>
</dbReference>
<dbReference type="CDD" id="cd09756">
    <property type="entry name" value="Cas5_I-E"/>
    <property type="match status" value="1"/>
</dbReference>
<evidence type="ECO:0000313" key="3">
    <source>
        <dbReference type="Proteomes" id="UP001149009"/>
    </source>
</evidence>
<dbReference type="GO" id="GO:0051607">
    <property type="term" value="P:defense response to virus"/>
    <property type="evidence" value="ECO:0007669"/>
    <property type="project" value="InterPro"/>
</dbReference>
<organism evidence="2 3">
    <name type="scientific">Chelativorans petroleitrophicus</name>
    <dbReference type="NCBI Taxonomy" id="2975484"/>
    <lineage>
        <taxon>Bacteria</taxon>
        <taxon>Pseudomonadati</taxon>
        <taxon>Pseudomonadota</taxon>
        <taxon>Alphaproteobacteria</taxon>
        <taxon>Hyphomicrobiales</taxon>
        <taxon>Phyllobacteriaceae</taxon>
        <taxon>Chelativorans</taxon>
    </lineage>
</organism>
<evidence type="ECO:0000256" key="1">
    <source>
        <dbReference type="SAM" id="MobiDB-lite"/>
    </source>
</evidence>
<dbReference type="NCBIfam" id="TIGR01868">
    <property type="entry name" value="casD_Cas5e"/>
    <property type="match status" value="1"/>
</dbReference>
<dbReference type="AlphaFoldDB" id="A0A9X2X5N7"/>
<proteinExistence type="predicted"/>
<dbReference type="Proteomes" id="UP001149009">
    <property type="component" value="Unassembled WGS sequence"/>
</dbReference>
<reference evidence="2" key="1">
    <citation type="submission" date="2022-08" db="EMBL/GenBank/DDBJ databases">
        <title>Chelativorans sichuanense sp. nov., a paraffin oil-degrading bacterium isolated from a mixture of oil-based drill cuttings and paddy soil.</title>
        <authorList>
            <person name="Yu J."/>
            <person name="Liu H."/>
            <person name="Chen Q."/>
        </authorList>
    </citation>
    <scope>NUCLEOTIDE SEQUENCE</scope>
    <source>
        <strain evidence="2">SCAU 2101</strain>
    </source>
</reference>
<sequence length="241" mass="26625">MAEHRWLIIHLEAPLMAFGGVTIDAIGVIRDFPATSMLTGLFANALGWRRTEWEKHQCLQDRLVFAARRDRENPAGVLTDVQNAQLKNDDKGWTTWGQPEGRAGGLNTFSAPHRRRRDYHMDAAVTIALRLEPEHESPNIEALAEALDRPARPLFIGRKPCLPSCRLNGGFVTAPTAYAALKCIPCKGAARALWPLGEGPQEGAEVHRIIDLPDIRNWRTGLHGGVRKVVEGTVTAERPGP</sequence>
<accession>A0A9X2X5N7</accession>
<dbReference type="GO" id="GO:0043571">
    <property type="term" value="P:maintenance of CRISPR repeat elements"/>
    <property type="evidence" value="ECO:0007669"/>
    <property type="project" value="InterPro"/>
</dbReference>
<comment type="caution">
    <text evidence="2">The sequence shown here is derived from an EMBL/GenBank/DDBJ whole genome shotgun (WGS) entry which is preliminary data.</text>
</comment>
<evidence type="ECO:0000313" key="2">
    <source>
        <dbReference type="EMBL" id="MCT8988854.1"/>
    </source>
</evidence>
<gene>
    <name evidence="2" type="primary">cas5e</name>
    <name evidence="2" type="ORF">NYR54_00895</name>
</gene>
<dbReference type="InterPro" id="IPR021124">
    <property type="entry name" value="CRISPR-assoc_prot_Cas5"/>
</dbReference>
<feature type="region of interest" description="Disordered" evidence="1">
    <location>
        <begin position="89"/>
        <end position="110"/>
    </location>
</feature>